<dbReference type="AlphaFoldDB" id="A0AA97I3P0"/>
<dbReference type="Pfam" id="PF11512">
    <property type="entry name" value="Atu4866"/>
    <property type="match status" value="1"/>
</dbReference>
<dbReference type="InterPro" id="IPR020955">
    <property type="entry name" value="Uncharacterised_Atu4866"/>
</dbReference>
<accession>A0AA97I3P0</accession>
<reference evidence="1 2" key="1">
    <citation type="submission" date="2023-02" db="EMBL/GenBank/DDBJ databases">
        <title>Microbacterium betulae sp. nov., isolated from birch wood.</title>
        <authorList>
            <person name="Pasciak M."/>
            <person name="Pawlik K.J."/>
            <person name="Martynowski D."/>
            <person name="Laczmanski L."/>
            <person name="Ciekot J."/>
            <person name="Szponar B."/>
            <person name="Wojcik-Fatla A."/>
            <person name="Mackiewicz B."/>
            <person name="Farian E."/>
            <person name="Cholewa G."/>
            <person name="Cholewa A."/>
            <person name="Dutkiewicz J."/>
        </authorList>
    </citation>
    <scope>NUCLEOTIDE SEQUENCE [LARGE SCALE GENOMIC DNA]</scope>
    <source>
        <strain evidence="1 2">AB</strain>
    </source>
</reference>
<dbReference type="SUPFAM" id="SSF51338">
    <property type="entry name" value="Composite domain of metallo-dependent hydrolases"/>
    <property type="match status" value="1"/>
</dbReference>
<dbReference type="GO" id="GO:0016810">
    <property type="term" value="F:hydrolase activity, acting on carbon-nitrogen (but not peptide) bonds"/>
    <property type="evidence" value="ECO:0007669"/>
    <property type="project" value="InterPro"/>
</dbReference>
<proteinExistence type="predicted"/>
<dbReference type="Proteomes" id="UP001305498">
    <property type="component" value="Chromosome"/>
</dbReference>
<dbReference type="EMBL" id="CP118157">
    <property type="protein sequence ID" value="WOF21661.1"/>
    <property type="molecule type" value="Genomic_DNA"/>
</dbReference>
<dbReference type="RefSeq" id="WP_317138139.1">
    <property type="nucleotide sequence ID" value="NZ_CP118157.1"/>
</dbReference>
<dbReference type="Gene3D" id="2.40.128.290">
    <property type="entry name" value="Uncharacterised protein Atu4866, PF11512"/>
    <property type="match status" value="1"/>
</dbReference>
<protein>
    <submittedName>
        <fullName evidence="1">Atu4866 domain-containing protein</fullName>
    </submittedName>
</protein>
<dbReference type="KEGG" id="mbet:N8K70_09670"/>
<evidence type="ECO:0000313" key="1">
    <source>
        <dbReference type="EMBL" id="WOF21661.1"/>
    </source>
</evidence>
<gene>
    <name evidence="1" type="ORF">N8K70_09670</name>
</gene>
<sequence length="208" mass="22492">MPESHTIVVRDAVVHVTSSRTVRGDVVTTDGMLSRVGPAQRPDPPGALVLDAPGASVVPLLVDGAIRARGDDARDRDELAPGRPAIFAVIRGAVRASRIGEMLMVDPRDMLAVVLEDRLVAWDGAVADSDDPGPAWTGAWTDGRRGMTQFLTAHGRYSETRGGRADAYTGRFWAHRDRIAYLDDTGFWAFGEQVDGILHHGGFVLRRA</sequence>
<name>A0AA97I3P0_9MICO</name>
<evidence type="ECO:0000313" key="2">
    <source>
        <dbReference type="Proteomes" id="UP001305498"/>
    </source>
</evidence>
<keyword evidence="2" id="KW-1185">Reference proteome</keyword>
<dbReference type="InterPro" id="IPR038646">
    <property type="entry name" value="Atu4866-like_sf"/>
</dbReference>
<dbReference type="InterPro" id="IPR011059">
    <property type="entry name" value="Metal-dep_hydrolase_composite"/>
</dbReference>
<organism evidence="1 2">
    <name type="scientific">Microbacterium betulae</name>
    <dbReference type="NCBI Taxonomy" id="2981139"/>
    <lineage>
        <taxon>Bacteria</taxon>
        <taxon>Bacillati</taxon>
        <taxon>Actinomycetota</taxon>
        <taxon>Actinomycetes</taxon>
        <taxon>Micrococcales</taxon>
        <taxon>Microbacteriaceae</taxon>
        <taxon>Microbacterium</taxon>
    </lineage>
</organism>